<gene>
    <name evidence="1" type="ORF">ACK4CT_29625</name>
</gene>
<accession>A0ABW9LJV9</accession>
<dbReference type="EMBL" id="JBKBDD010000014">
    <property type="protein sequence ID" value="MFN6547363.1"/>
    <property type="molecule type" value="Genomic_DNA"/>
</dbReference>
<dbReference type="Proteomes" id="UP001635816">
    <property type="component" value="Unassembled WGS sequence"/>
</dbReference>
<name>A0ABW9LJV9_9MYCO</name>
<sequence length="49" mass="5190">MTTLTAAARAPLPCGAASRRRLVRVGRCGSDLDELTNVLRGIAVLLPEK</sequence>
<protein>
    <recommendedName>
        <fullName evidence="3">Transposase</fullName>
    </recommendedName>
</protein>
<evidence type="ECO:0000313" key="2">
    <source>
        <dbReference type="Proteomes" id="UP001635816"/>
    </source>
</evidence>
<organism evidence="1 2">
    <name type="scientific">Mycolicibacterium nivoides</name>
    <dbReference type="NCBI Taxonomy" id="2487344"/>
    <lineage>
        <taxon>Bacteria</taxon>
        <taxon>Bacillati</taxon>
        <taxon>Actinomycetota</taxon>
        <taxon>Actinomycetes</taxon>
        <taxon>Mycobacteriales</taxon>
        <taxon>Mycobacteriaceae</taxon>
        <taxon>Mycolicibacterium</taxon>
    </lineage>
</organism>
<evidence type="ECO:0008006" key="3">
    <source>
        <dbReference type="Google" id="ProtNLM"/>
    </source>
</evidence>
<evidence type="ECO:0000313" key="1">
    <source>
        <dbReference type="EMBL" id="MFN6547363.1"/>
    </source>
</evidence>
<dbReference type="GeneID" id="300560570"/>
<proteinExistence type="predicted"/>
<comment type="caution">
    <text evidence="1">The sequence shown here is derived from an EMBL/GenBank/DDBJ whole genome shotgun (WGS) entry which is preliminary data.</text>
</comment>
<dbReference type="RefSeq" id="WP_164481079.1">
    <property type="nucleotide sequence ID" value="NZ_CP034072.1"/>
</dbReference>
<reference evidence="1 2" key="1">
    <citation type="submission" date="2024-12" db="EMBL/GenBank/DDBJ databases">
        <title>The coexistence of Mycolicibacterium septicum and Mycolicibacterium nivoides in clinical samples.</title>
        <authorList>
            <person name="Wang C."/>
            <person name="Feng Y."/>
            <person name="Zong Z."/>
        </authorList>
    </citation>
    <scope>NUCLEOTIDE SEQUENCE [LARGE SCALE GENOMIC DNA]</scope>
    <source>
        <strain evidence="1 2">120309</strain>
    </source>
</reference>
<keyword evidence="2" id="KW-1185">Reference proteome</keyword>